<organism evidence="2 3">
    <name type="scientific">Penicillium angulare</name>
    <dbReference type="NCBI Taxonomy" id="116970"/>
    <lineage>
        <taxon>Eukaryota</taxon>
        <taxon>Fungi</taxon>
        <taxon>Dikarya</taxon>
        <taxon>Ascomycota</taxon>
        <taxon>Pezizomycotina</taxon>
        <taxon>Eurotiomycetes</taxon>
        <taxon>Eurotiomycetidae</taxon>
        <taxon>Eurotiales</taxon>
        <taxon>Aspergillaceae</taxon>
        <taxon>Penicillium</taxon>
    </lineage>
</organism>
<keyword evidence="1" id="KW-0808">Transferase</keyword>
<dbReference type="InterPro" id="IPR023213">
    <property type="entry name" value="CAT-like_dom_sf"/>
</dbReference>
<dbReference type="AlphaFoldDB" id="A0A9W9EGE7"/>
<proteinExistence type="predicted"/>
<reference evidence="2" key="2">
    <citation type="journal article" date="2023" name="IMA Fungus">
        <title>Comparative genomic study of the Penicillium genus elucidates a diverse pangenome and 15 lateral gene transfer events.</title>
        <authorList>
            <person name="Petersen C."/>
            <person name="Sorensen T."/>
            <person name="Nielsen M.R."/>
            <person name="Sondergaard T.E."/>
            <person name="Sorensen J.L."/>
            <person name="Fitzpatrick D.A."/>
            <person name="Frisvad J.C."/>
            <person name="Nielsen K.L."/>
        </authorList>
    </citation>
    <scope>NUCLEOTIDE SEQUENCE</scope>
    <source>
        <strain evidence="2">IBT 30069</strain>
    </source>
</reference>
<dbReference type="Proteomes" id="UP001149165">
    <property type="component" value="Unassembled WGS sequence"/>
</dbReference>
<dbReference type="EMBL" id="JAPQKH010000011">
    <property type="protein sequence ID" value="KAJ5081235.1"/>
    <property type="molecule type" value="Genomic_DNA"/>
</dbReference>
<protein>
    <recommendedName>
        <fullName evidence="4">Transferase</fullName>
    </recommendedName>
</protein>
<reference evidence="2" key="1">
    <citation type="submission" date="2022-11" db="EMBL/GenBank/DDBJ databases">
        <authorList>
            <person name="Petersen C."/>
        </authorList>
    </citation>
    <scope>NUCLEOTIDE SEQUENCE</scope>
    <source>
        <strain evidence="2">IBT 30069</strain>
    </source>
</reference>
<dbReference type="GO" id="GO:0016747">
    <property type="term" value="F:acyltransferase activity, transferring groups other than amino-acyl groups"/>
    <property type="evidence" value="ECO:0007669"/>
    <property type="project" value="TreeGrafter"/>
</dbReference>
<evidence type="ECO:0000256" key="1">
    <source>
        <dbReference type="ARBA" id="ARBA00022679"/>
    </source>
</evidence>
<dbReference type="OrthoDB" id="1862401at2759"/>
<gene>
    <name evidence="2" type="ORF">N7456_013473</name>
</gene>
<comment type="caution">
    <text evidence="2">The sequence shown here is derived from an EMBL/GenBank/DDBJ whole genome shotgun (WGS) entry which is preliminary data.</text>
</comment>
<dbReference type="PANTHER" id="PTHR31642">
    <property type="entry name" value="TRICHOTHECENE 3-O-ACETYLTRANSFERASE"/>
    <property type="match status" value="1"/>
</dbReference>
<accession>A0A9W9EGE7</accession>
<dbReference type="InterPro" id="IPR050317">
    <property type="entry name" value="Plant_Fungal_Acyltransferase"/>
</dbReference>
<evidence type="ECO:0000313" key="3">
    <source>
        <dbReference type="Proteomes" id="UP001149165"/>
    </source>
</evidence>
<evidence type="ECO:0008006" key="4">
    <source>
        <dbReference type="Google" id="ProtNLM"/>
    </source>
</evidence>
<evidence type="ECO:0000313" key="2">
    <source>
        <dbReference type="EMBL" id="KAJ5081235.1"/>
    </source>
</evidence>
<sequence length="445" mass="49504">MAHESNYELSHLDKIAMPIVVKAFIVYELEPTVNRKDVVTSITEGLANGITQCPFMAGKIYFDDSGKPFIKRLPEDQLECTIQEFAPGEHKSFHALQDSCFPPEEFNPDRLLPSFLVGERPVGALQLNFIEDGLILAFAMNHLAGDWSSMNSFLSLVCKSSKAYQQGLCMPTYAPDLNRSAFNGDPHANIPQGELLKGCPGFYVNENAFIPPKMPPQFSTGIYKITNSAVKRLKQECTKMLNGVDYVTSYDCISALLWVTVTRVRTQLNPENISSQSRFLHPIDLRSRDPEHKTSPSYFGNAVCPSQAGPINVEMLLAKEGLGTAASLIRKSINEVSMASIENLTTLVASLAPAERLGFHANFFDMDVLLNSWFSGTAADFAIGNGLVPQAFRTHRPVTGACCLILPNFSFGEERLYDIFVQLDEREHQLLRQDQTFLDFSEIKV</sequence>
<dbReference type="GO" id="GO:0044550">
    <property type="term" value="P:secondary metabolite biosynthetic process"/>
    <property type="evidence" value="ECO:0007669"/>
    <property type="project" value="TreeGrafter"/>
</dbReference>
<keyword evidence="3" id="KW-1185">Reference proteome</keyword>
<dbReference type="PANTHER" id="PTHR31642:SF310">
    <property type="entry name" value="FATTY ALCOHOL:CAFFEOYL-COA ACYLTRANSFERASE"/>
    <property type="match status" value="1"/>
</dbReference>
<dbReference type="Gene3D" id="3.30.559.10">
    <property type="entry name" value="Chloramphenicol acetyltransferase-like domain"/>
    <property type="match status" value="2"/>
</dbReference>
<dbReference type="Pfam" id="PF02458">
    <property type="entry name" value="Transferase"/>
    <property type="match status" value="1"/>
</dbReference>
<name>A0A9W9EGE7_9EURO</name>